<proteinExistence type="predicted"/>
<dbReference type="AlphaFoldDB" id="A0A2P2PX44"/>
<accession>A0A2P2PX44</accession>
<reference evidence="1" key="1">
    <citation type="submission" date="2018-02" db="EMBL/GenBank/DDBJ databases">
        <title>Rhizophora mucronata_Transcriptome.</title>
        <authorList>
            <person name="Meera S.P."/>
            <person name="Sreeshan A."/>
            <person name="Augustine A."/>
        </authorList>
    </citation>
    <scope>NUCLEOTIDE SEQUENCE</scope>
    <source>
        <tissue evidence="1">Leaf</tissue>
    </source>
</reference>
<dbReference type="EMBL" id="GGEC01078830">
    <property type="protein sequence ID" value="MBX59314.1"/>
    <property type="molecule type" value="Transcribed_RNA"/>
</dbReference>
<sequence length="43" mass="5191">MYFLIMCVYIYIKAHTNSNEGNFYLTLIQIYWTGKNLMYICSL</sequence>
<protein>
    <submittedName>
        <fullName evidence="1">Uncharacterized protein</fullName>
    </submittedName>
</protein>
<name>A0A2P2PX44_RHIMU</name>
<evidence type="ECO:0000313" key="1">
    <source>
        <dbReference type="EMBL" id="MBX59314.1"/>
    </source>
</evidence>
<organism evidence="1">
    <name type="scientific">Rhizophora mucronata</name>
    <name type="common">Asiatic mangrove</name>
    <dbReference type="NCBI Taxonomy" id="61149"/>
    <lineage>
        <taxon>Eukaryota</taxon>
        <taxon>Viridiplantae</taxon>
        <taxon>Streptophyta</taxon>
        <taxon>Embryophyta</taxon>
        <taxon>Tracheophyta</taxon>
        <taxon>Spermatophyta</taxon>
        <taxon>Magnoliopsida</taxon>
        <taxon>eudicotyledons</taxon>
        <taxon>Gunneridae</taxon>
        <taxon>Pentapetalae</taxon>
        <taxon>rosids</taxon>
        <taxon>fabids</taxon>
        <taxon>Malpighiales</taxon>
        <taxon>Rhizophoraceae</taxon>
        <taxon>Rhizophora</taxon>
    </lineage>
</organism>